<dbReference type="SUPFAM" id="SSF51556">
    <property type="entry name" value="Metallo-dependent hydrolases"/>
    <property type="match status" value="1"/>
</dbReference>
<proteinExistence type="predicted"/>
<comment type="caution">
    <text evidence="2">The sequence shown here is derived from an EMBL/GenBank/DDBJ whole genome shotgun (WGS) entry which is preliminary data.</text>
</comment>
<dbReference type="SUPFAM" id="SSF51338">
    <property type="entry name" value="Composite domain of metallo-dependent hydrolases"/>
    <property type="match status" value="1"/>
</dbReference>
<dbReference type="GO" id="GO:0016810">
    <property type="term" value="F:hydrolase activity, acting on carbon-nitrogen (but not peptide) bonds"/>
    <property type="evidence" value="ECO:0007669"/>
    <property type="project" value="InterPro"/>
</dbReference>
<evidence type="ECO:0000313" key="3">
    <source>
        <dbReference type="Proteomes" id="UP001165092"/>
    </source>
</evidence>
<dbReference type="Gene3D" id="3.20.20.140">
    <property type="entry name" value="Metal-dependent hydrolases"/>
    <property type="match status" value="1"/>
</dbReference>
<protein>
    <submittedName>
        <fullName evidence="2">Amidohydrolase</fullName>
    </submittedName>
</protein>
<dbReference type="InterPro" id="IPR011059">
    <property type="entry name" value="Metal-dep_hydrolase_composite"/>
</dbReference>
<dbReference type="Gene3D" id="3.10.310.70">
    <property type="match status" value="1"/>
</dbReference>
<feature type="domain" description="Amidohydrolase 3" evidence="1">
    <location>
        <begin position="77"/>
        <end position="514"/>
    </location>
</feature>
<name>A0A9W6P9C3_9ACTN</name>
<dbReference type="Pfam" id="PF07969">
    <property type="entry name" value="Amidohydro_3"/>
    <property type="match status" value="1"/>
</dbReference>
<organism evidence="2 3">
    <name type="scientific">Nocardiopsis ansamitocini</name>
    <dbReference type="NCBI Taxonomy" id="1670832"/>
    <lineage>
        <taxon>Bacteria</taxon>
        <taxon>Bacillati</taxon>
        <taxon>Actinomycetota</taxon>
        <taxon>Actinomycetes</taxon>
        <taxon>Streptosporangiales</taxon>
        <taxon>Nocardiopsidaceae</taxon>
        <taxon>Nocardiopsis</taxon>
    </lineage>
</organism>
<dbReference type="PANTHER" id="PTHR22642:SF2">
    <property type="entry name" value="PROTEIN LONG AFTER FAR-RED 3"/>
    <property type="match status" value="1"/>
</dbReference>
<keyword evidence="3" id="KW-1185">Reference proteome</keyword>
<sequence length="521" mass="55080">MGPGVPTVVTFDREDCTVPDSAIDPRDPQRSAPHTLLRDVRLGSGGPTVDVRSAGGRVVEVMAPGAPEDGARVLRCAGGTLLPGLVDAHVHAVQWAGARRKVSLAAADSAQAAVDLLAAELERRPVPAGELVQGYDFRDGLWPDLLHKDLLERALPGRAVTLFSSDLHTCWLSPAALDLIGRDHPTGVFVEGECMAVTAALPAEPVALRDRWVMEAMEAAAARGVTGVTDFEFADTVEDWTRRLRTAPPTVRVACSIARPLLDAAIGRGLRTGQPVPEGHGVLTVGPLKLFVDGSLNTRTALCHEPYPGADAGSGRLELEPEELVALMERAWAHGVEPAVHAIGDRAATVALDAFAEVGCPGRVEHAQLVRAEDLHRFAALGVVVGVQPAHAPDDRDVAERYWPDRLERAYRYADLLAAGARLEIGSDAPVAPLDPWDGIASAVARTDDERPPWHAEQAIPVGAALAAASEGRTGIAVGDRADLMVTALDPAEVAPQDLRELPVVATLLAGRPTHVADALR</sequence>
<accession>A0A9W6P9C3</accession>
<dbReference type="InterPro" id="IPR032466">
    <property type="entry name" value="Metal_Hydrolase"/>
</dbReference>
<dbReference type="EMBL" id="BSQG01000007">
    <property type="protein sequence ID" value="GLU49511.1"/>
    <property type="molecule type" value="Genomic_DNA"/>
</dbReference>
<evidence type="ECO:0000259" key="1">
    <source>
        <dbReference type="Pfam" id="PF07969"/>
    </source>
</evidence>
<evidence type="ECO:0000313" key="2">
    <source>
        <dbReference type="EMBL" id="GLU49511.1"/>
    </source>
</evidence>
<dbReference type="Proteomes" id="UP001165092">
    <property type="component" value="Unassembled WGS sequence"/>
</dbReference>
<dbReference type="InterPro" id="IPR013108">
    <property type="entry name" value="Amidohydro_3"/>
</dbReference>
<dbReference type="PANTHER" id="PTHR22642">
    <property type="entry name" value="IMIDAZOLONEPROPIONASE"/>
    <property type="match status" value="1"/>
</dbReference>
<dbReference type="Gene3D" id="2.30.40.10">
    <property type="entry name" value="Urease, subunit C, domain 1"/>
    <property type="match status" value="1"/>
</dbReference>
<reference evidence="2" key="1">
    <citation type="submission" date="2023-02" db="EMBL/GenBank/DDBJ databases">
        <title>Nocardiopsis ansamitocini NBRC 112285.</title>
        <authorList>
            <person name="Ichikawa N."/>
            <person name="Sato H."/>
            <person name="Tonouchi N."/>
        </authorList>
    </citation>
    <scope>NUCLEOTIDE SEQUENCE</scope>
    <source>
        <strain evidence="2">NBRC 112285</strain>
    </source>
</reference>
<dbReference type="AlphaFoldDB" id="A0A9W6P9C3"/>
<gene>
    <name evidence="2" type="ORF">Nans01_38620</name>
</gene>